<organism evidence="2 3">
    <name type="scientific">Orbilia oligospora</name>
    <name type="common">Nematode-trapping fungus</name>
    <name type="synonym">Arthrobotrys oligospora</name>
    <dbReference type="NCBI Taxonomy" id="2813651"/>
    <lineage>
        <taxon>Eukaryota</taxon>
        <taxon>Fungi</taxon>
        <taxon>Dikarya</taxon>
        <taxon>Ascomycota</taxon>
        <taxon>Pezizomycotina</taxon>
        <taxon>Orbiliomycetes</taxon>
        <taxon>Orbiliales</taxon>
        <taxon>Orbiliaceae</taxon>
        <taxon>Orbilia</taxon>
    </lineage>
</organism>
<accession>A0A7C8QKB6</accession>
<reference evidence="2 3" key="1">
    <citation type="submission" date="2019-06" db="EMBL/GenBank/DDBJ databases">
        <authorList>
            <person name="Palmer J.M."/>
        </authorList>
    </citation>
    <scope>NUCLEOTIDE SEQUENCE [LARGE SCALE GENOMIC DNA]</scope>
    <source>
        <strain evidence="2 3">TWF191</strain>
    </source>
</reference>
<dbReference type="PANTHER" id="PTHR39596:SF2">
    <property type="entry name" value="HET DOMAIN PROTEIN (AFU_ORTHOLOGUE AFUA_1G17550)-RELATED"/>
    <property type="match status" value="1"/>
</dbReference>
<dbReference type="PANTHER" id="PTHR39596">
    <property type="match status" value="1"/>
</dbReference>
<gene>
    <name evidence="2" type="ORF">TWF191_009135</name>
</gene>
<sequence length="792" mass="88257">MVHIPPATFRPFLHETDVPCICDYDYDGGDFATYPERRGFNKELLLLGNFTEHPEDETIAFLQSWLCFGLLSEVTKQTFGISDLTTTNADGQLIIESEKFPGIIETWVRSSSARHLDRYDAIFSEVAVVIEYFSPLLITWQTKYGANLETASGIIDAQVSILPPSIACSLALLAASIQTAYRHQHQEQPYVRFSRPASDAFGIPSLIFQRFITAGWCISDVARLSRTYSITTLYFASSFQRNLPSPDFHEHCDLFACSASQVDDTTYVTKHVDESCGCDHMESALNDVKKTLDNGGIPATIVKGDIASGGEKGWLEAVSFEDCKAVALSHVWSDGLGNVSANSIPECQVRRLKGLIDRLYEISPPKSSFSGFFKKKKKNKDIGLWLDTLCIPLEKDYRKLAIKKMVDTYGKCDRVLMIDAELTQISMDQIPKRELLIRIAGSNWMRRMWTLQEAALNIEHLYVQFADGVLEYHDEAVTLTRAWERRKWAYEAIDTDAGIHNYEFAAMHGAYTKDNWRSAGQSAGLALSGFAGRNTTKPGDVYLCLGGMMDLDVMEIIKTSEDERTEKILTMMKYYPKSIIFSPGPKVDMAGYGWACQTFWKSKILSSAFSDAMNPAEMTEKGLRLEYQGYVINPVKLPEGYLIMNSKKQGLWIKVTYDPTDPAGISSRVARAEHDEETMELGLIVPERDVARKGPGAGSPALLVSIYKRAGWKDSFKDSENSTAIYTKALCTVFLTTASTSDIEAYTEAGHEVADGKKPNESANTSSQGSEAWEYNSIKANGSKALTAQKPQ</sequence>
<dbReference type="EMBL" id="WIPF01000065">
    <property type="protein sequence ID" value="KAF3215970.1"/>
    <property type="molecule type" value="Genomic_DNA"/>
</dbReference>
<proteinExistence type="predicted"/>
<name>A0A7C8QKB6_ORBOL</name>
<dbReference type="AlphaFoldDB" id="A0A7C8QKB6"/>
<feature type="compositionally biased region" description="Polar residues" evidence="1">
    <location>
        <begin position="761"/>
        <end position="770"/>
    </location>
</feature>
<evidence type="ECO:0000313" key="2">
    <source>
        <dbReference type="EMBL" id="KAF3215970.1"/>
    </source>
</evidence>
<evidence type="ECO:0008006" key="4">
    <source>
        <dbReference type="Google" id="ProtNLM"/>
    </source>
</evidence>
<evidence type="ECO:0000256" key="1">
    <source>
        <dbReference type="SAM" id="MobiDB-lite"/>
    </source>
</evidence>
<dbReference type="Proteomes" id="UP000483672">
    <property type="component" value="Unassembled WGS sequence"/>
</dbReference>
<feature type="region of interest" description="Disordered" evidence="1">
    <location>
        <begin position="751"/>
        <end position="774"/>
    </location>
</feature>
<protein>
    <recommendedName>
        <fullName evidence="4">Heterokaryon incompatibility domain-containing protein</fullName>
    </recommendedName>
</protein>
<evidence type="ECO:0000313" key="3">
    <source>
        <dbReference type="Proteomes" id="UP000483672"/>
    </source>
</evidence>
<feature type="compositionally biased region" description="Basic and acidic residues" evidence="1">
    <location>
        <begin position="751"/>
        <end position="760"/>
    </location>
</feature>
<comment type="caution">
    <text evidence="2">The sequence shown here is derived from an EMBL/GenBank/DDBJ whole genome shotgun (WGS) entry which is preliminary data.</text>
</comment>